<proteinExistence type="predicted"/>
<protein>
    <submittedName>
        <fullName evidence="1">Uncharacterized protein</fullName>
    </submittedName>
</protein>
<name>X1GTL4_9ZZZZ</name>
<dbReference type="AlphaFoldDB" id="X1GTL4"/>
<gene>
    <name evidence="1" type="ORF">S03H2_37300</name>
</gene>
<dbReference type="EMBL" id="BARU01022950">
    <property type="protein sequence ID" value="GAH48210.1"/>
    <property type="molecule type" value="Genomic_DNA"/>
</dbReference>
<reference evidence="1" key="1">
    <citation type="journal article" date="2014" name="Front. Microbiol.">
        <title>High frequency of phylogenetically diverse reductive dehalogenase-homologous genes in deep subseafloor sedimentary metagenomes.</title>
        <authorList>
            <person name="Kawai M."/>
            <person name="Futagami T."/>
            <person name="Toyoda A."/>
            <person name="Takaki Y."/>
            <person name="Nishi S."/>
            <person name="Hori S."/>
            <person name="Arai W."/>
            <person name="Tsubouchi T."/>
            <person name="Morono Y."/>
            <person name="Uchiyama I."/>
            <person name="Ito T."/>
            <person name="Fujiyama A."/>
            <person name="Inagaki F."/>
            <person name="Takami H."/>
        </authorList>
    </citation>
    <scope>NUCLEOTIDE SEQUENCE</scope>
    <source>
        <strain evidence="1">Expedition CK06-06</strain>
    </source>
</reference>
<organism evidence="1">
    <name type="scientific">marine sediment metagenome</name>
    <dbReference type="NCBI Taxonomy" id="412755"/>
    <lineage>
        <taxon>unclassified sequences</taxon>
        <taxon>metagenomes</taxon>
        <taxon>ecological metagenomes</taxon>
    </lineage>
</organism>
<sequence>MLYRLFTENKNYDQIKKLVCNYFKGFTIIKAEGVWQGESKHSLIIEIIDDGVLLDYEQQIGKLVFDIKRLNQLDKIRV</sequence>
<accession>X1GTL4</accession>
<evidence type="ECO:0000313" key="1">
    <source>
        <dbReference type="EMBL" id="GAH48210.1"/>
    </source>
</evidence>
<comment type="caution">
    <text evidence="1">The sequence shown here is derived from an EMBL/GenBank/DDBJ whole genome shotgun (WGS) entry which is preliminary data.</text>
</comment>